<proteinExistence type="evidence at transcript level"/>
<dbReference type="AlphaFoldDB" id="A0A0K8RJ49"/>
<reference evidence="1" key="1">
    <citation type="submission" date="2012-12" db="EMBL/GenBank/DDBJ databases">
        <title>Identification and characterization of a phenylalanine ammonia-lyase gene family in Isatis indigotica Fort.</title>
        <authorList>
            <person name="Liu Q."/>
            <person name="Chen J."/>
            <person name="Zhou X."/>
            <person name="Di P."/>
            <person name="Xiao Y."/>
            <person name="Xuan H."/>
            <person name="Zhang L."/>
            <person name="Chen W."/>
        </authorList>
    </citation>
    <scope>NUCLEOTIDE SEQUENCE</scope>
    <source>
        <tissue evidence="1">Salivary gland</tissue>
    </source>
</reference>
<name>A0A0K8RJ49_IXORI</name>
<sequence>MASVTLSPGTNALSGALGASKLPACYARGSTQLTSVRMQKATAQMPTRTIKSFKSSSFFLSESDAHAGWNTRDPLKPALLRVTPVVNNTQQARGEALHVQEKSRDS</sequence>
<protein>
    <submittedName>
        <fullName evidence="1">Uncharacterized protein</fullName>
    </submittedName>
</protein>
<accession>A0A0K8RJ49</accession>
<evidence type="ECO:0000313" key="1">
    <source>
        <dbReference type="EMBL" id="JAA71105.1"/>
    </source>
</evidence>
<dbReference type="EMBL" id="GADI01002703">
    <property type="protein sequence ID" value="JAA71105.1"/>
    <property type="molecule type" value="mRNA"/>
</dbReference>
<organism evidence="1">
    <name type="scientific">Ixodes ricinus</name>
    <name type="common">Common tick</name>
    <name type="synonym">Acarus ricinus</name>
    <dbReference type="NCBI Taxonomy" id="34613"/>
    <lineage>
        <taxon>Eukaryota</taxon>
        <taxon>Metazoa</taxon>
        <taxon>Ecdysozoa</taxon>
        <taxon>Arthropoda</taxon>
        <taxon>Chelicerata</taxon>
        <taxon>Arachnida</taxon>
        <taxon>Acari</taxon>
        <taxon>Parasitiformes</taxon>
        <taxon>Ixodida</taxon>
        <taxon>Ixodoidea</taxon>
        <taxon>Ixodidae</taxon>
        <taxon>Ixodinae</taxon>
        <taxon>Ixodes</taxon>
    </lineage>
</organism>